<evidence type="ECO:0000313" key="2">
    <source>
        <dbReference type="EMBL" id="MDI1492412.1"/>
    </source>
</evidence>
<gene>
    <name evidence="2" type="ORF">OHK93_003626</name>
</gene>
<name>A0AA43QUC3_9LECA</name>
<dbReference type="EMBL" id="JAPUFD010000019">
    <property type="protein sequence ID" value="MDI1492412.1"/>
    <property type="molecule type" value="Genomic_DNA"/>
</dbReference>
<evidence type="ECO:0000313" key="3">
    <source>
        <dbReference type="Proteomes" id="UP001161017"/>
    </source>
</evidence>
<evidence type="ECO:0000256" key="1">
    <source>
        <dbReference type="SAM" id="SignalP"/>
    </source>
</evidence>
<sequence length="180" mass="19108">MYSKAFVLTAFGYLVSIAPATFGASTADRIQPTHSSGGLVKRDNVNLVDGTPKDGEANFPNTNGGDLSLCYDVGMKTCTIVYDVNTNICMNGWGCKGSDCKPKYDGFSNDKISAYAITGKTPMKCTFYYDSNCRGSVAMSDSSANGDKKVPNIVDTWGVGPNDAISSFLCGDPSEININV</sequence>
<keyword evidence="3" id="KW-1185">Reference proteome</keyword>
<dbReference type="AlphaFoldDB" id="A0AA43QUC3"/>
<comment type="caution">
    <text evidence="2">The sequence shown here is derived from an EMBL/GenBank/DDBJ whole genome shotgun (WGS) entry which is preliminary data.</text>
</comment>
<proteinExistence type="predicted"/>
<reference evidence="2" key="1">
    <citation type="journal article" date="2023" name="Genome Biol. Evol.">
        <title>First Whole Genome Sequence and Flow Cytometry Genome Size Data for the Lichen-Forming Fungus Ramalina farinacea (Ascomycota).</title>
        <authorList>
            <person name="Llewellyn T."/>
            <person name="Mian S."/>
            <person name="Hill R."/>
            <person name="Leitch I.J."/>
            <person name="Gaya E."/>
        </authorList>
    </citation>
    <scope>NUCLEOTIDE SEQUENCE</scope>
    <source>
        <strain evidence="2">LIQ254RAFAR</strain>
    </source>
</reference>
<feature type="signal peptide" evidence="1">
    <location>
        <begin position="1"/>
        <end position="23"/>
    </location>
</feature>
<dbReference type="Proteomes" id="UP001161017">
    <property type="component" value="Unassembled WGS sequence"/>
</dbReference>
<feature type="chain" id="PRO_5041254632" evidence="1">
    <location>
        <begin position="24"/>
        <end position="180"/>
    </location>
</feature>
<organism evidence="2 3">
    <name type="scientific">Ramalina farinacea</name>
    <dbReference type="NCBI Taxonomy" id="258253"/>
    <lineage>
        <taxon>Eukaryota</taxon>
        <taxon>Fungi</taxon>
        <taxon>Dikarya</taxon>
        <taxon>Ascomycota</taxon>
        <taxon>Pezizomycotina</taxon>
        <taxon>Lecanoromycetes</taxon>
        <taxon>OSLEUM clade</taxon>
        <taxon>Lecanoromycetidae</taxon>
        <taxon>Lecanorales</taxon>
        <taxon>Lecanorineae</taxon>
        <taxon>Ramalinaceae</taxon>
        <taxon>Ramalina</taxon>
    </lineage>
</organism>
<keyword evidence="1" id="KW-0732">Signal</keyword>
<protein>
    <submittedName>
        <fullName evidence="2">Uncharacterized protein</fullName>
    </submittedName>
</protein>
<accession>A0AA43QUC3</accession>